<evidence type="ECO:0000256" key="3">
    <source>
        <dbReference type="ARBA" id="ARBA00023015"/>
    </source>
</evidence>
<evidence type="ECO:0000256" key="6">
    <source>
        <dbReference type="ARBA" id="ARBA00023242"/>
    </source>
</evidence>
<dbReference type="GO" id="GO:0003677">
    <property type="term" value="F:DNA binding"/>
    <property type="evidence" value="ECO:0007669"/>
    <property type="project" value="UniProtKB-KW"/>
</dbReference>
<keyword evidence="3" id="KW-0805">Transcription regulation</keyword>
<evidence type="ECO:0000256" key="1">
    <source>
        <dbReference type="ARBA" id="ARBA00004123"/>
    </source>
</evidence>
<evidence type="ECO:0000256" key="8">
    <source>
        <dbReference type="SAM" id="MobiDB-lite"/>
    </source>
</evidence>
<name>A0A5B7ADA1_DAVIN</name>
<feature type="region of interest" description="Disordered" evidence="8">
    <location>
        <begin position="1"/>
        <end position="20"/>
    </location>
</feature>
<evidence type="ECO:0000256" key="4">
    <source>
        <dbReference type="ARBA" id="ARBA00023125"/>
    </source>
</evidence>
<sequence>MLETSEMLENSGGVGAAAAGGGTASAAALNLKNEERGCGGVVSVPGGFGEEEGERGEEGDRNFTGNRWPREETLALLKIRSDMDVAFRDSTLKAPLWDEVSRKLGELGYDRGAKKCKEKFENIYKYHKRTKEGRSGRQNGKNYRFFEQLELFDNHQSSLPSPLQNKIQPSVTETTMAMPTAVTMIKPTRGGVSLPPQDIIVPCSIQKPTAEFMSSSISTTSSSEKESQGSGKKRRKLGDYFERLVKEVLEKQENLQNQFIEAIEKCEKDRVAREDAWKMQELARMKKEQEMLAHERAIAAAKDAAVIAFLQKISDQASPAASQLPENPTPIPTSFEKIIDRQENNSSGENSSQASSSRWPKLEVEALIELRTNLDLQYQDNGLKGPLWEEISAAMKKLGYDRSSKRCKEKWENINKYFKRVKESNKKRPEDSKTCPYFHLLESLYERKSKKVDNLKPEDILMQMMGQQEQQQQQVPESVTEDVESENVDDQNQEDDDEEDDEEDNGDDYQIVANNPSVTAME</sequence>
<feature type="domain" description="Myb-like" evidence="9">
    <location>
        <begin position="351"/>
        <end position="415"/>
    </location>
</feature>
<accession>A0A5B7ADA1</accession>
<feature type="compositionally biased region" description="Acidic residues" evidence="8">
    <location>
        <begin position="479"/>
        <end position="507"/>
    </location>
</feature>
<protein>
    <submittedName>
        <fullName evidence="10">Putative trihelix transcription factor GT-2</fullName>
    </submittedName>
</protein>
<comment type="subcellular location">
    <subcellularLocation>
        <location evidence="1">Nucleus</location>
    </subcellularLocation>
</comment>
<dbReference type="FunFam" id="1.10.10.60:FF:000092">
    <property type="entry name" value="Trihelix transcription factor GT-2"/>
    <property type="match status" value="1"/>
</dbReference>
<dbReference type="InterPro" id="IPR044822">
    <property type="entry name" value="Myb_DNA-bind_4"/>
</dbReference>
<feature type="compositionally biased region" description="Polar residues" evidence="8">
    <location>
        <begin position="512"/>
        <end position="522"/>
    </location>
</feature>
<dbReference type="SMART" id="SM00717">
    <property type="entry name" value="SANT"/>
    <property type="match status" value="2"/>
</dbReference>
<keyword evidence="4" id="KW-0238">DNA-binding</keyword>
<keyword evidence="7" id="KW-0175">Coiled coil</keyword>
<dbReference type="PANTHER" id="PTHR21654">
    <property type="entry name" value="FI21293P1"/>
    <property type="match status" value="1"/>
</dbReference>
<evidence type="ECO:0000259" key="9">
    <source>
        <dbReference type="PROSITE" id="PS50090"/>
    </source>
</evidence>
<reference evidence="10" key="1">
    <citation type="submission" date="2019-08" db="EMBL/GenBank/DDBJ databases">
        <title>Reference gene set and small RNA set construction with multiple tissues from Davidia involucrata Baill.</title>
        <authorList>
            <person name="Yang H."/>
            <person name="Zhou C."/>
            <person name="Li G."/>
            <person name="Wang J."/>
            <person name="Gao P."/>
            <person name="Wang M."/>
            <person name="Wang R."/>
            <person name="Zhao Y."/>
        </authorList>
    </citation>
    <scope>NUCLEOTIDE SEQUENCE</scope>
    <source>
        <tissue evidence="10">Mixed with DoveR01_LX</tissue>
    </source>
</reference>
<dbReference type="Gene3D" id="1.10.10.60">
    <property type="entry name" value="Homeodomain-like"/>
    <property type="match status" value="2"/>
</dbReference>
<feature type="compositionally biased region" description="Low complexity" evidence="8">
    <location>
        <begin position="463"/>
        <end position="474"/>
    </location>
</feature>
<keyword evidence="6" id="KW-0539">Nucleus</keyword>
<dbReference type="Pfam" id="PF13837">
    <property type="entry name" value="Myb_DNA-bind_4"/>
    <property type="match status" value="2"/>
</dbReference>
<dbReference type="PROSITE" id="PS50090">
    <property type="entry name" value="MYB_LIKE"/>
    <property type="match status" value="2"/>
</dbReference>
<dbReference type="PANTHER" id="PTHR21654:SF14">
    <property type="entry name" value="TRIHELIX TRANSCRIPTION FACTOR GTL1-LIKE"/>
    <property type="match status" value="1"/>
</dbReference>
<dbReference type="GO" id="GO:0006355">
    <property type="term" value="P:regulation of DNA-templated transcription"/>
    <property type="evidence" value="ECO:0007669"/>
    <property type="project" value="UniProtKB-ARBA"/>
</dbReference>
<evidence type="ECO:0000313" key="10">
    <source>
        <dbReference type="EMBL" id="MPA53023.1"/>
    </source>
</evidence>
<evidence type="ECO:0000256" key="5">
    <source>
        <dbReference type="ARBA" id="ARBA00023163"/>
    </source>
</evidence>
<dbReference type="EMBL" id="GHES01022464">
    <property type="protein sequence ID" value="MPA53023.1"/>
    <property type="molecule type" value="Transcribed_RNA"/>
</dbReference>
<organism evidence="10">
    <name type="scientific">Davidia involucrata</name>
    <name type="common">Dove tree</name>
    <dbReference type="NCBI Taxonomy" id="16924"/>
    <lineage>
        <taxon>Eukaryota</taxon>
        <taxon>Viridiplantae</taxon>
        <taxon>Streptophyta</taxon>
        <taxon>Embryophyta</taxon>
        <taxon>Tracheophyta</taxon>
        <taxon>Spermatophyta</taxon>
        <taxon>Magnoliopsida</taxon>
        <taxon>eudicotyledons</taxon>
        <taxon>Gunneridae</taxon>
        <taxon>Pentapetalae</taxon>
        <taxon>asterids</taxon>
        <taxon>Cornales</taxon>
        <taxon>Nyssaceae</taxon>
        <taxon>Davidia</taxon>
    </lineage>
</organism>
<proteinExistence type="predicted"/>
<dbReference type="InterPro" id="IPR001005">
    <property type="entry name" value="SANT/Myb"/>
</dbReference>
<keyword evidence="2" id="KW-0677">Repeat</keyword>
<dbReference type="GO" id="GO:0005634">
    <property type="term" value="C:nucleus"/>
    <property type="evidence" value="ECO:0007669"/>
    <property type="project" value="UniProtKB-SubCell"/>
</dbReference>
<keyword evidence="5" id="KW-0804">Transcription</keyword>
<dbReference type="FunFam" id="1.10.10.60:FF:000061">
    <property type="entry name" value="Trihelix transcription factor GT-2"/>
    <property type="match status" value="1"/>
</dbReference>
<gene>
    <name evidence="10" type="ORF">Din_022464</name>
</gene>
<feature type="region of interest" description="Disordered" evidence="8">
    <location>
        <begin position="44"/>
        <end position="66"/>
    </location>
</feature>
<feature type="region of interest" description="Disordered" evidence="8">
    <location>
        <begin position="213"/>
        <end position="234"/>
    </location>
</feature>
<feature type="coiled-coil region" evidence="7">
    <location>
        <begin position="245"/>
        <end position="304"/>
    </location>
</feature>
<evidence type="ECO:0000256" key="7">
    <source>
        <dbReference type="SAM" id="Coils"/>
    </source>
</evidence>
<dbReference type="CDD" id="cd12203">
    <property type="entry name" value="GT1"/>
    <property type="match status" value="2"/>
</dbReference>
<dbReference type="AlphaFoldDB" id="A0A5B7ADA1"/>
<feature type="region of interest" description="Disordered" evidence="8">
    <location>
        <begin position="463"/>
        <end position="522"/>
    </location>
</feature>
<feature type="domain" description="Myb-like" evidence="9">
    <location>
        <begin position="60"/>
        <end position="124"/>
    </location>
</feature>
<evidence type="ECO:0000256" key="2">
    <source>
        <dbReference type="ARBA" id="ARBA00022737"/>
    </source>
</evidence>